<dbReference type="InterPro" id="IPR003362">
    <property type="entry name" value="Bact_transf"/>
</dbReference>
<feature type="transmembrane region" description="Helical" evidence="2">
    <location>
        <begin position="7"/>
        <end position="30"/>
    </location>
</feature>
<dbReference type="EMBL" id="SJPQ01000001">
    <property type="protein sequence ID" value="TWT89816.1"/>
    <property type="molecule type" value="Genomic_DNA"/>
</dbReference>
<dbReference type="AlphaFoldDB" id="A0A5C5ZRE9"/>
<dbReference type="PANTHER" id="PTHR30576">
    <property type="entry name" value="COLANIC BIOSYNTHESIS UDP-GLUCOSE LIPID CARRIER TRANSFERASE"/>
    <property type="match status" value="1"/>
</dbReference>
<keyword evidence="2" id="KW-1133">Transmembrane helix</keyword>
<gene>
    <name evidence="4" type="primary">epsL_1</name>
    <name evidence="4" type="ORF">Mal64_01960</name>
</gene>
<protein>
    <submittedName>
        <fullName evidence="4">Putative sugar transferase EpsL</fullName>
        <ecNumber evidence="4">2.-.-.-</ecNumber>
    </submittedName>
</protein>
<feature type="domain" description="Bacterial sugar transferase" evidence="3">
    <location>
        <begin position="2"/>
        <end position="179"/>
    </location>
</feature>
<keyword evidence="2" id="KW-0472">Membrane</keyword>
<dbReference type="PANTHER" id="PTHR30576:SF0">
    <property type="entry name" value="UNDECAPRENYL-PHOSPHATE N-ACETYLGALACTOSAMINYL 1-PHOSPHATE TRANSFERASE-RELATED"/>
    <property type="match status" value="1"/>
</dbReference>
<comment type="similarity">
    <text evidence="1">Belongs to the bacterial sugar transferase family.</text>
</comment>
<comment type="caution">
    <text evidence="4">The sequence shown here is derived from an EMBL/GenBank/DDBJ whole genome shotgun (WGS) entry which is preliminary data.</text>
</comment>
<evidence type="ECO:0000259" key="3">
    <source>
        <dbReference type="Pfam" id="PF02397"/>
    </source>
</evidence>
<keyword evidence="5" id="KW-1185">Reference proteome</keyword>
<evidence type="ECO:0000256" key="1">
    <source>
        <dbReference type="ARBA" id="ARBA00006464"/>
    </source>
</evidence>
<dbReference type="GO" id="GO:0016780">
    <property type="term" value="F:phosphotransferase activity, for other substituted phosphate groups"/>
    <property type="evidence" value="ECO:0007669"/>
    <property type="project" value="TreeGrafter"/>
</dbReference>
<evidence type="ECO:0000313" key="4">
    <source>
        <dbReference type="EMBL" id="TWT89816.1"/>
    </source>
</evidence>
<sequence>MKRLIDLGVSIGLLFVFMPVMTLVAFLIWADSGGPVFYTQSRWGLRRKPFTIYKFRTLKTGNPDPCERYETVETDPRITKVGGVLRKTSLDEFPQLFNVVLGDMSLVGPRPLVEWESVEADQDYGERYQVKPGVTGLTQVSGRNALSWAERLELDVVYVSRWSLWLDLMILLRTPFAVLQFDNVYPMPKHSRK</sequence>
<accession>A0A5C5ZRE9</accession>
<evidence type="ECO:0000256" key="2">
    <source>
        <dbReference type="SAM" id="Phobius"/>
    </source>
</evidence>
<name>A0A5C5ZRE9_9BACT</name>
<proteinExistence type="inferred from homology"/>
<dbReference type="Proteomes" id="UP000315440">
    <property type="component" value="Unassembled WGS sequence"/>
</dbReference>
<keyword evidence="4" id="KW-0808">Transferase</keyword>
<dbReference type="EC" id="2.-.-.-" evidence="4"/>
<dbReference type="Pfam" id="PF02397">
    <property type="entry name" value="Bac_transf"/>
    <property type="match status" value="1"/>
</dbReference>
<evidence type="ECO:0000313" key="5">
    <source>
        <dbReference type="Proteomes" id="UP000315440"/>
    </source>
</evidence>
<organism evidence="4 5">
    <name type="scientific">Pseudobythopirellula maris</name>
    <dbReference type="NCBI Taxonomy" id="2527991"/>
    <lineage>
        <taxon>Bacteria</taxon>
        <taxon>Pseudomonadati</taxon>
        <taxon>Planctomycetota</taxon>
        <taxon>Planctomycetia</taxon>
        <taxon>Pirellulales</taxon>
        <taxon>Lacipirellulaceae</taxon>
        <taxon>Pseudobythopirellula</taxon>
    </lineage>
</organism>
<reference evidence="4 5" key="1">
    <citation type="submission" date="2019-02" db="EMBL/GenBank/DDBJ databases">
        <title>Deep-cultivation of Planctomycetes and their phenomic and genomic characterization uncovers novel biology.</title>
        <authorList>
            <person name="Wiegand S."/>
            <person name="Jogler M."/>
            <person name="Boedeker C."/>
            <person name="Pinto D."/>
            <person name="Vollmers J."/>
            <person name="Rivas-Marin E."/>
            <person name="Kohn T."/>
            <person name="Peeters S.H."/>
            <person name="Heuer A."/>
            <person name="Rast P."/>
            <person name="Oberbeckmann S."/>
            <person name="Bunk B."/>
            <person name="Jeske O."/>
            <person name="Meyerdierks A."/>
            <person name="Storesund J.E."/>
            <person name="Kallscheuer N."/>
            <person name="Luecker S."/>
            <person name="Lage O.M."/>
            <person name="Pohl T."/>
            <person name="Merkel B.J."/>
            <person name="Hornburger P."/>
            <person name="Mueller R.-W."/>
            <person name="Bruemmer F."/>
            <person name="Labrenz M."/>
            <person name="Spormann A.M."/>
            <person name="Op Den Camp H."/>
            <person name="Overmann J."/>
            <person name="Amann R."/>
            <person name="Jetten M.S.M."/>
            <person name="Mascher T."/>
            <person name="Medema M.H."/>
            <person name="Devos D.P."/>
            <person name="Kaster A.-K."/>
            <person name="Ovreas L."/>
            <person name="Rohde M."/>
            <person name="Galperin M.Y."/>
            <person name="Jogler C."/>
        </authorList>
    </citation>
    <scope>NUCLEOTIDE SEQUENCE [LARGE SCALE GENOMIC DNA]</scope>
    <source>
        <strain evidence="4 5">Mal64</strain>
    </source>
</reference>
<keyword evidence="2" id="KW-0812">Transmembrane</keyword>